<dbReference type="RefSeq" id="WP_183955350.1">
    <property type="nucleotide sequence ID" value="NZ_JACIEB010000004.1"/>
</dbReference>
<evidence type="ECO:0000313" key="8">
    <source>
        <dbReference type="Proteomes" id="UP000552757"/>
    </source>
</evidence>
<keyword evidence="2" id="KW-1003">Cell membrane</keyword>
<dbReference type="GO" id="GO:0005886">
    <property type="term" value="C:plasma membrane"/>
    <property type="evidence" value="ECO:0007669"/>
    <property type="project" value="UniProtKB-SubCell"/>
</dbReference>
<evidence type="ECO:0000256" key="2">
    <source>
        <dbReference type="ARBA" id="ARBA00022475"/>
    </source>
</evidence>
<dbReference type="InterPro" id="IPR005171">
    <property type="entry name" value="Cyt_c_oxidase_su4_prok"/>
</dbReference>
<feature type="transmembrane region" description="Helical" evidence="6">
    <location>
        <begin position="32"/>
        <end position="48"/>
    </location>
</feature>
<gene>
    <name evidence="7" type="ORF">GGR44_001927</name>
</gene>
<name>A0A7W6GQN8_9SPHN</name>
<evidence type="ECO:0000256" key="4">
    <source>
        <dbReference type="ARBA" id="ARBA00022989"/>
    </source>
</evidence>
<evidence type="ECO:0000256" key="1">
    <source>
        <dbReference type="ARBA" id="ARBA00004651"/>
    </source>
</evidence>
<evidence type="ECO:0008006" key="9">
    <source>
        <dbReference type="Google" id="ProtNLM"/>
    </source>
</evidence>
<comment type="caution">
    <text evidence="7">The sequence shown here is derived from an EMBL/GenBank/DDBJ whole genome shotgun (WGS) entry which is preliminary data.</text>
</comment>
<proteinExistence type="predicted"/>
<dbReference type="Pfam" id="PF03626">
    <property type="entry name" value="COX4_pro"/>
    <property type="match status" value="1"/>
</dbReference>
<keyword evidence="4 6" id="KW-1133">Transmembrane helix</keyword>
<accession>A0A7W6GQN8</accession>
<evidence type="ECO:0000256" key="3">
    <source>
        <dbReference type="ARBA" id="ARBA00022692"/>
    </source>
</evidence>
<keyword evidence="5 6" id="KW-0472">Membrane</keyword>
<keyword evidence="8" id="KW-1185">Reference proteome</keyword>
<evidence type="ECO:0000313" key="7">
    <source>
        <dbReference type="EMBL" id="MBB3982264.1"/>
    </source>
</evidence>
<comment type="subcellular location">
    <subcellularLocation>
        <location evidence="1">Cell membrane</location>
        <topology evidence="1">Multi-pass membrane protein</topology>
    </subcellularLocation>
</comment>
<protein>
    <recommendedName>
        <fullName evidence="9">Nitric oxide reductase F protein</fullName>
    </recommendedName>
</protein>
<sequence length="86" mass="9239">MTWISKRLTVFWLVLVVVSVLSFESSLFGSKAAGAIVIVIGLLKAWIVGSEFMEIRSAPLVLRALFGAWLVVLGAALLGVFYILGG</sequence>
<evidence type="ECO:0000256" key="5">
    <source>
        <dbReference type="ARBA" id="ARBA00023136"/>
    </source>
</evidence>
<feature type="transmembrane region" description="Helical" evidence="6">
    <location>
        <begin position="60"/>
        <end position="84"/>
    </location>
</feature>
<dbReference type="Proteomes" id="UP000552757">
    <property type="component" value="Unassembled WGS sequence"/>
</dbReference>
<keyword evidence="3 6" id="KW-0812">Transmembrane</keyword>
<reference evidence="7 8" key="1">
    <citation type="submission" date="2020-08" db="EMBL/GenBank/DDBJ databases">
        <title>Genomic Encyclopedia of Type Strains, Phase IV (KMG-IV): sequencing the most valuable type-strain genomes for metagenomic binning, comparative biology and taxonomic classification.</title>
        <authorList>
            <person name="Goeker M."/>
        </authorList>
    </citation>
    <scope>NUCLEOTIDE SEQUENCE [LARGE SCALE GENOMIC DNA]</scope>
    <source>
        <strain evidence="7 8">DSM 29348</strain>
    </source>
</reference>
<evidence type="ECO:0000256" key="6">
    <source>
        <dbReference type="SAM" id="Phobius"/>
    </source>
</evidence>
<organism evidence="7 8">
    <name type="scientific">Sphingobium fontiphilum</name>
    <dbReference type="NCBI Taxonomy" id="944425"/>
    <lineage>
        <taxon>Bacteria</taxon>
        <taxon>Pseudomonadati</taxon>
        <taxon>Pseudomonadota</taxon>
        <taxon>Alphaproteobacteria</taxon>
        <taxon>Sphingomonadales</taxon>
        <taxon>Sphingomonadaceae</taxon>
        <taxon>Sphingobium</taxon>
    </lineage>
</organism>
<dbReference type="EMBL" id="JACIEB010000004">
    <property type="protein sequence ID" value="MBB3982264.1"/>
    <property type="molecule type" value="Genomic_DNA"/>
</dbReference>
<dbReference type="AlphaFoldDB" id="A0A7W6GQN8"/>